<sequence length="143" mass="15572">MERELAEKIGFPRVEIPLDGPGRPSVVATDARQIDRVLGTAPATRSLRRRLKRDLAAAQARWDAEAVAVGLTSAMEREAAADRRVDELLRTASRTPARSIPGVIAKLAIATEWSELEPDADGYPWDFIRGVLADLTALTAKEA</sequence>
<keyword evidence="2" id="KW-1185">Reference proteome</keyword>
<name>A0ABS4SWE9_9PROT</name>
<accession>A0ABS4SWE9</accession>
<dbReference type="RefSeq" id="WP_246501101.1">
    <property type="nucleotide sequence ID" value="NZ_JAGINP010000036.1"/>
</dbReference>
<protein>
    <submittedName>
        <fullName evidence="1">Uncharacterized protein</fullName>
    </submittedName>
</protein>
<reference evidence="1 2" key="1">
    <citation type="submission" date="2021-03" db="EMBL/GenBank/DDBJ databases">
        <title>Genomic Encyclopedia of Type Strains, Phase III (KMG-III): the genomes of soil and plant-associated and newly described type strains.</title>
        <authorList>
            <person name="Whitman W."/>
        </authorList>
    </citation>
    <scope>NUCLEOTIDE SEQUENCE [LARGE SCALE GENOMIC DNA]</scope>
    <source>
        <strain evidence="1 2">IMMIB AFH-6</strain>
    </source>
</reference>
<comment type="caution">
    <text evidence="1">The sequence shown here is derived from an EMBL/GenBank/DDBJ whole genome shotgun (WGS) entry which is preliminary data.</text>
</comment>
<organism evidence="1 2">
    <name type="scientific">Azospirillum rugosum</name>
    <dbReference type="NCBI Taxonomy" id="416170"/>
    <lineage>
        <taxon>Bacteria</taxon>
        <taxon>Pseudomonadati</taxon>
        <taxon>Pseudomonadota</taxon>
        <taxon>Alphaproteobacteria</taxon>
        <taxon>Rhodospirillales</taxon>
        <taxon>Azospirillaceae</taxon>
        <taxon>Azospirillum</taxon>
    </lineage>
</organism>
<proteinExistence type="predicted"/>
<dbReference type="EMBL" id="JAGINP010000036">
    <property type="protein sequence ID" value="MBP2296883.1"/>
    <property type="molecule type" value="Genomic_DNA"/>
</dbReference>
<evidence type="ECO:0000313" key="1">
    <source>
        <dbReference type="EMBL" id="MBP2296883.1"/>
    </source>
</evidence>
<evidence type="ECO:0000313" key="2">
    <source>
        <dbReference type="Proteomes" id="UP000781958"/>
    </source>
</evidence>
<dbReference type="Proteomes" id="UP000781958">
    <property type="component" value="Unassembled WGS sequence"/>
</dbReference>
<gene>
    <name evidence="1" type="ORF">J2851_006701</name>
</gene>